<evidence type="ECO:0000313" key="12">
    <source>
        <dbReference type="EMBL" id="KGQ21959.1"/>
    </source>
</evidence>
<evidence type="ECO:0000259" key="11">
    <source>
        <dbReference type="PROSITE" id="PS50928"/>
    </source>
</evidence>
<dbReference type="Gene3D" id="1.20.58.370">
    <property type="entry name" value="MalF N-terminal region-like"/>
    <property type="match status" value="1"/>
</dbReference>
<feature type="domain" description="ABC transmembrane type-1" evidence="11">
    <location>
        <begin position="208"/>
        <end position="432"/>
    </location>
</feature>
<keyword evidence="5 10" id="KW-0762">Sugar transport</keyword>
<gene>
    <name evidence="12" type="ORF">THFILI_04785</name>
</gene>
<dbReference type="OrthoDB" id="9809527at2"/>
<dbReference type="GO" id="GO:0042956">
    <property type="term" value="P:maltodextrin transmembrane transport"/>
    <property type="evidence" value="ECO:0007669"/>
    <property type="project" value="TreeGrafter"/>
</dbReference>
<dbReference type="GO" id="GO:1990060">
    <property type="term" value="C:maltose transport complex"/>
    <property type="evidence" value="ECO:0007669"/>
    <property type="project" value="TreeGrafter"/>
</dbReference>
<accession>A0A0A2X9T7</accession>
<evidence type="ECO:0000256" key="8">
    <source>
        <dbReference type="ARBA" id="ARBA00023136"/>
    </source>
</evidence>
<keyword evidence="8 9" id="KW-0472">Membrane</keyword>
<protein>
    <recommendedName>
        <fullName evidence="10">Maltose/maltodextrin transport system permease protein</fullName>
    </recommendedName>
</protein>
<dbReference type="InterPro" id="IPR035277">
    <property type="entry name" value="MalF_N"/>
</dbReference>
<dbReference type="Proteomes" id="UP000030364">
    <property type="component" value="Unassembled WGS sequence"/>
</dbReference>
<feature type="transmembrane region" description="Helical" evidence="9">
    <location>
        <begin position="410"/>
        <end position="433"/>
    </location>
</feature>
<evidence type="ECO:0000256" key="1">
    <source>
        <dbReference type="ARBA" id="ARBA00004651"/>
    </source>
</evidence>
<comment type="function">
    <text evidence="10">Part of the ABC transporter complex MalEFGK involved in maltose/maltodextrin import. Probably responsible for the translocation of the substrate across the membrane.</text>
</comment>
<evidence type="ECO:0000256" key="9">
    <source>
        <dbReference type="RuleBase" id="RU363032"/>
    </source>
</evidence>
<keyword evidence="3 9" id="KW-0813">Transport</keyword>
<dbReference type="InterPro" id="IPR035906">
    <property type="entry name" value="MetI-like_sf"/>
</dbReference>
<evidence type="ECO:0000256" key="5">
    <source>
        <dbReference type="ARBA" id="ARBA00022597"/>
    </source>
</evidence>
<dbReference type="Pfam" id="PF00528">
    <property type="entry name" value="BPD_transp_1"/>
    <property type="match status" value="1"/>
</dbReference>
<feature type="transmembrane region" description="Helical" evidence="9">
    <location>
        <begin position="297"/>
        <end position="319"/>
    </location>
</feature>
<keyword evidence="6 9" id="KW-0812">Transmembrane</keyword>
<organism evidence="12 13">
    <name type="scientific">Thermus filiformis</name>
    <dbReference type="NCBI Taxonomy" id="276"/>
    <lineage>
        <taxon>Bacteria</taxon>
        <taxon>Thermotogati</taxon>
        <taxon>Deinococcota</taxon>
        <taxon>Deinococci</taxon>
        <taxon>Thermales</taxon>
        <taxon>Thermaceae</taxon>
        <taxon>Thermus</taxon>
    </lineage>
</organism>
<keyword evidence="7 9" id="KW-1133">Transmembrane helix</keyword>
<dbReference type="RefSeq" id="WP_038064126.1">
    <property type="nucleotide sequence ID" value="NZ_JPSL02000038.1"/>
</dbReference>
<keyword evidence="4 10" id="KW-1003">Cell membrane</keyword>
<evidence type="ECO:0000256" key="2">
    <source>
        <dbReference type="ARBA" id="ARBA00009047"/>
    </source>
</evidence>
<feature type="transmembrane region" description="Helical" evidence="9">
    <location>
        <begin position="73"/>
        <end position="97"/>
    </location>
</feature>
<dbReference type="PANTHER" id="PTHR47314">
    <property type="entry name" value="MALTOSE/MALTODEXTRIN TRANSPORT SYSTEM PERMEASE PROTEIN MALF"/>
    <property type="match status" value="1"/>
</dbReference>
<dbReference type="Gene3D" id="1.10.3720.10">
    <property type="entry name" value="MetI-like"/>
    <property type="match status" value="1"/>
</dbReference>
<reference evidence="12 13" key="1">
    <citation type="journal article" date="2015" name="Genome Announc.">
        <title>Draft Genome Sequence of the Thermophile Thermus filiformis ATCC 43280, Producer of Carotenoid-(Di)glucoside-Branched Fatty Acid (Di)esters and Source of Hyperthermostable Enzymes of Biotechnological Interest.</title>
        <authorList>
            <person name="Mandelli F."/>
            <person name="Oliveira Ramires B."/>
            <person name="Couger M.B."/>
            <person name="Paixao D.A."/>
            <person name="Camilo C.M."/>
            <person name="Polikarpov I."/>
            <person name="Prade R."/>
            <person name="Riano-Pachon D.M."/>
            <person name="Squina F.M."/>
        </authorList>
    </citation>
    <scope>NUCLEOTIDE SEQUENCE [LARGE SCALE GENOMIC DNA]</scope>
    <source>
        <strain evidence="12 13">ATCC 43280</strain>
    </source>
</reference>
<dbReference type="GO" id="GO:0015423">
    <property type="term" value="F:ABC-type maltose transporter activity"/>
    <property type="evidence" value="ECO:0007669"/>
    <property type="project" value="TreeGrafter"/>
</dbReference>
<comment type="subcellular location">
    <subcellularLocation>
        <location evidence="1 9">Cell membrane</location>
        <topology evidence="1 9">Multi-pass membrane protein</topology>
    </subcellularLocation>
</comment>
<evidence type="ECO:0000313" key="13">
    <source>
        <dbReference type="Proteomes" id="UP000030364"/>
    </source>
</evidence>
<feature type="transmembrane region" description="Helical" evidence="9">
    <location>
        <begin position="12"/>
        <end position="35"/>
    </location>
</feature>
<dbReference type="AlphaFoldDB" id="A0A0A2X9T7"/>
<name>A0A0A2X9T7_THEFI</name>
<evidence type="ECO:0000256" key="4">
    <source>
        <dbReference type="ARBA" id="ARBA00022475"/>
    </source>
</evidence>
<dbReference type="PANTHER" id="PTHR47314:SF1">
    <property type="entry name" value="MALTOSE_MALTODEXTRIN TRANSPORT SYSTEM PERMEASE PROTEIN MALF"/>
    <property type="match status" value="1"/>
</dbReference>
<comment type="caution">
    <text evidence="12">The sequence shown here is derived from an EMBL/GenBank/DDBJ whole genome shotgun (WGS) entry which is preliminary data.</text>
</comment>
<evidence type="ECO:0000256" key="10">
    <source>
        <dbReference type="RuleBase" id="RU367050"/>
    </source>
</evidence>
<dbReference type="EMBL" id="JPSL02000038">
    <property type="protein sequence ID" value="KGQ21959.1"/>
    <property type="molecule type" value="Genomic_DNA"/>
</dbReference>
<proteinExistence type="inferred from homology"/>
<dbReference type="CDD" id="cd06261">
    <property type="entry name" value="TM_PBP2"/>
    <property type="match status" value="1"/>
</dbReference>
<keyword evidence="13" id="KW-1185">Reference proteome</keyword>
<dbReference type="SUPFAM" id="SSF160964">
    <property type="entry name" value="MalF N-terminal region-like"/>
    <property type="match status" value="1"/>
</dbReference>
<dbReference type="PROSITE" id="PS50928">
    <property type="entry name" value="ABC_TM1"/>
    <property type="match status" value="1"/>
</dbReference>
<dbReference type="InterPro" id="IPR000515">
    <property type="entry name" value="MetI-like"/>
</dbReference>
<dbReference type="SUPFAM" id="SSF161098">
    <property type="entry name" value="MetI-like"/>
    <property type="match status" value="1"/>
</dbReference>
<dbReference type="PATRIC" id="fig|276.5.peg.1220"/>
<feature type="transmembrane region" description="Helical" evidence="9">
    <location>
        <begin position="246"/>
        <end position="267"/>
    </location>
</feature>
<evidence type="ECO:0000256" key="3">
    <source>
        <dbReference type="ARBA" id="ARBA00022448"/>
    </source>
</evidence>
<evidence type="ECO:0000256" key="6">
    <source>
        <dbReference type="ARBA" id="ARBA00022692"/>
    </source>
</evidence>
<comment type="similarity">
    <text evidence="2 10">Belongs to the binding-protein-dependent transport system permease family. MalFG subfamily.</text>
</comment>
<evidence type="ECO:0000256" key="7">
    <source>
        <dbReference type="ARBA" id="ARBA00022989"/>
    </source>
</evidence>
<feature type="transmembrane region" description="Helical" evidence="9">
    <location>
        <begin position="212"/>
        <end position="234"/>
    </location>
</feature>
<feature type="transmembrane region" description="Helical" evidence="9">
    <location>
        <begin position="41"/>
        <end position="61"/>
    </location>
</feature>
<sequence length="443" mass="48886">MKHPQGIRGFLLSLGLLLFLLLASVGLALFAFFTLEVFLPLPGWSILLLSLAFLVPGAVLLARRFPFLSDWYYLLPALSFLLVFTVYPIVLTLYLAFTDYSGARNGMPDRSTETRVLEVKGKSLVLEGPAREALRCDPCQGVPVEVYTQAGQRFRTRVLSEEGDRIVLEALPPFTPQYVAKINAFRFVGFRNFAYILSQAGKALIPVFGWNVAFATLTVLLNALVGGVLGILLNNKALRLRNLYRTLLIVSWALPGVITVQVWVALLNYNFGAINRLLGVLGIYPIPWLLDPDWAKVAVLLVNLWLGFPYMMTATLGALSTIPDELYEAARVDGASPWQAFLNITLPLLRQPMTPILLSSFAFNFNNFYIIYLLTGGGPPQEGRLATAQATDILISWAYKTAFTAEGQSAYGLGAAISLLIFLLTVAISLVNFRLTGALREVR</sequence>
<dbReference type="STRING" id="276.THFILI_04785"/>